<evidence type="ECO:0000313" key="2">
    <source>
        <dbReference type="Proteomes" id="UP001164743"/>
    </source>
</evidence>
<proteinExistence type="predicted"/>
<keyword evidence="2" id="KW-1185">Reference proteome</keyword>
<name>A0ABY7CQB3_9BASI</name>
<accession>A0ABY7CQB3</accession>
<dbReference type="RefSeq" id="XP_053021876.1">
    <property type="nucleotide sequence ID" value="XM_053171090.1"/>
</dbReference>
<dbReference type="EMBL" id="CP110427">
    <property type="protein sequence ID" value="WAQ86321.1"/>
    <property type="molecule type" value="Genomic_DNA"/>
</dbReference>
<evidence type="ECO:0000313" key="1">
    <source>
        <dbReference type="EMBL" id="WAQ86321.1"/>
    </source>
</evidence>
<organism evidence="1 2">
    <name type="scientific">Puccinia triticina</name>
    <dbReference type="NCBI Taxonomy" id="208348"/>
    <lineage>
        <taxon>Eukaryota</taxon>
        <taxon>Fungi</taxon>
        <taxon>Dikarya</taxon>
        <taxon>Basidiomycota</taxon>
        <taxon>Pucciniomycotina</taxon>
        <taxon>Pucciniomycetes</taxon>
        <taxon>Pucciniales</taxon>
        <taxon>Pucciniaceae</taxon>
        <taxon>Puccinia</taxon>
    </lineage>
</organism>
<reference evidence="1" key="1">
    <citation type="submission" date="2022-10" db="EMBL/GenBank/DDBJ databases">
        <title>Puccinia triticina Genome sequencing and assembly.</title>
        <authorList>
            <person name="Li C."/>
        </authorList>
    </citation>
    <scope>NUCLEOTIDE SEQUENCE</scope>
    <source>
        <strain evidence="1">Pt15</strain>
    </source>
</reference>
<dbReference type="GeneID" id="77811974"/>
<sequence length="49" mass="5884">MPPTRVQLTHAQLQWLQEMQQLIDQEMTDREELGGIPAYRKDNPYQHFT</sequence>
<gene>
    <name evidence="1" type="ORF">PtA15_7A47</name>
</gene>
<protein>
    <submittedName>
        <fullName evidence="1">Uncharacterized protein</fullName>
    </submittedName>
</protein>
<dbReference type="Proteomes" id="UP001164743">
    <property type="component" value="Chromosome 7A"/>
</dbReference>